<reference evidence="3" key="1">
    <citation type="journal article" date="2019" name="Int. J. Syst. Evol. Microbiol.">
        <title>The Global Catalogue of Microorganisms (GCM) 10K type strain sequencing project: providing services to taxonomists for standard genome sequencing and annotation.</title>
        <authorList>
            <consortium name="The Broad Institute Genomics Platform"/>
            <consortium name="The Broad Institute Genome Sequencing Center for Infectious Disease"/>
            <person name="Wu L."/>
            <person name="Ma J."/>
        </authorList>
    </citation>
    <scope>NUCLEOTIDE SEQUENCE [LARGE SCALE GENOMIC DNA]</scope>
    <source>
        <strain evidence="3">CGMCC 4.7393</strain>
    </source>
</reference>
<sequence length="251" mass="28623">MIRITFIICLATWCLVAPAQAQQLTKEQLQHVADDLLISTKYTAEIQQVLPIVDDLQVIVLVPHYREHPSIILLKKDKNTNTWKRTFECLSPGIEVNPLGLFDWHTTPTNTGIDFVPNNIKVNSFTDKTIVNLIETSFTVKGGVLIPYQNFVHMNTADEQSQKEFTPYTIDKTQYFDFANQLANKKHSKTDASNCMIFDTPLVQSCSLKKVEGKYQIVATTQNNQTWTYTFDGIDPNCKYLVNKKITVTKN</sequence>
<dbReference type="EMBL" id="JBHSYQ010000003">
    <property type="protein sequence ID" value="MFC6996943.1"/>
    <property type="molecule type" value="Genomic_DNA"/>
</dbReference>
<dbReference type="Proteomes" id="UP001596405">
    <property type="component" value="Unassembled WGS sequence"/>
</dbReference>
<proteinExistence type="predicted"/>
<feature type="chain" id="PRO_5046872245" evidence="1">
    <location>
        <begin position="22"/>
        <end position="251"/>
    </location>
</feature>
<evidence type="ECO:0000313" key="3">
    <source>
        <dbReference type="Proteomes" id="UP001596405"/>
    </source>
</evidence>
<dbReference type="RefSeq" id="WP_153042233.1">
    <property type="nucleotide sequence ID" value="NZ_JBHSYQ010000003.1"/>
</dbReference>
<gene>
    <name evidence="2" type="ORF">ACFQHR_04865</name>
</gene>
<evidence type="ECO:0000256" key="1">
    <source>
        <dbReference type="SAM" id="SignalP"/>
    </source>
</evidence>
<protein>
    <submittedName>
        <fullName evidence="2">Uncharacterized protein</fullName>
    </submittedName>
</protein>
<name>A0ABW2DIU5_9BACT</name>
<keyword evidence="3" id="KW-1185">Reference proteome</keyword>
<evidence type="ECO:0000313" key="2">
    <source>
        <dbReference type="EMBL" id="MFC6996943.1"/>
    </source>
</evidence>
<accession>A0ABW2DIU5</accession>
<organism evidence="2 3">
    <name type="scientific">Rufibacter roseus</name>
    <dbReference type="NCBI Taxonomy" id="1567108"/>
    <lineage>
        <taxon>Bacteria</taxon>
        <taxon>Pseudomonadati</taxon>
        <taxon>Bacteroidota</taxon>
        <taxon>Cytophagia</taxon>
        <taxon>Cytophagales</taxon>
        <taxon>Hymenobacteraceae</taxon>
        <taxon>Rufibacter</taxon>
    </lineage>
</organism>
<comment type="caution">
    <text evidence="2">The sequence shown here is derived from an EMBL/GenBank/DDBJ whole genome shotgun (WGS) entry which is preliminary data.</text>
</comment>
<keyword evidence="1" id="KW-0732">Signal</keyword>
<feature type="signal peptide" evidence="1">
    <location>
        <begin position="1"/>
        <end position="21"/>
    </location>
</feature>